<evidence type="ECO:0000313" key="1">
    <source>
        <dbReference type="EMBL" id="QHT13030.1"/>
    </source>
</evidence>
<name>A0A6C0D9K6_9ZZZZ</name>
<sequence length="440" mass="52484">MKLTKHSELLMSFFLEKKCIKHVKQNSKTKYILKRLFKDISDADSFVKSKKLQKESIGESFYKLNITKIMNVSQIPKPKSFNPSSFPDEIRYHIDNTMLHNLSYTFSLFDREIKIHFILEDNDISPENQIELYNEYVEKVLTWLYITNEYASKKCSKTLIIYLYFTSLKKELPKSKISILNQNNVNTAFTYTCPVDSEIVIFRKEEWFKVLMHETFHNFALDFSHMNTDESTRSILSIFKVKSEVNLFEAYTEFWAEIMNAVFCSFYLAKDNSINYFDSGIEYKERKSFFSEFLINFDFFINFERTYKFFQMVKTLEFMGLTYENIISSDTTSVSLRETLYKEKSNVLSYYVITTVLMNNYQGFLSWCDKNNMSLLQFKNTTTNVKEFCKFIYKNYKTNSFLDSVECMQQFFILVKKKKNKNKVFDYVLKNMRMTISELG</sequence>
<accession>A0A6C0D9K6</accession>
<dbReference type="EMBL" id="MN739556">
    <property type="protein sequence ID" value="QHT13030.1"/>
    <property type="molecule type" value="Genomic_DNA"/>
</dbReference>
<reference evidence="1" key="1">
    <citation type="journal article" date="2020" name="Nature">
        <title>Giant virus diversity and host interactions through global metagenomics.</title>
        <authorList>
            <person name="Schulz F."/>
            <person name="Roux S."/>
            <person name="Paez-Espino D."/>
            <person name="Jungbluth S."/>
            <person name="Walsh D.A."/>
            <person name="Denef V.J."/>
            <person name="McMahon K.D."/>
            <person name="Konstantinidis K.T."/>
            <person name="Eloe-Fadrosh E.A."/>
            <person name="Kyrpides N.C."/>
            <person name="Woyke T."/>
        </authorList>
    </citation>
    <scope>NUCLEOTIDE SEQUENCE</scope>
    <source>
        <strain evidence="1">GVMAG-M-3300023174-130</strain>
    </source>
</reference>
<organism evidence="1">
    <name type="scientific">viral metagenome</name>
    <dbReference type="NCBI Taxonomy" id="1070528"/>
    <lineage>
        <taxon>unclassified sequences</taxon>
        <taxon>metagenomes</taxon>
        <taxon>organismal metagenomes</taxon>
    </lineage>
</organism>
<proteinExistence type="predicted"/>
<protein>
    <submittedName>
        <fullName evidence="1">Uncharacterized protein</fullName>
    </submittedName>
</protein>
<dbReference type="AlphaFoldDB" id="A0A6C0D9K6"/>